<evidence type="ECO:0000313" key="2">
    <source>
        <dbReference type="Proteomes" id="UP001162501"/>
    </source>
</evidence>
<dbReference type="EMBL" id="OX596098">
    <property type="protein sequence ID" value="CAM9644813.1"/>
    <property type="molecule type" value="Genomic_DNA"/>
</dbReference>
<reference evidence="1" key="1">
    <citation type="submission" date="2023-05" db="EMBL/GenBank/DDBJ databases">
        <authorList>
            <consortium name="ELIXIR-Norway"/>
        </authorList>
    </citation>
    <scope>NUCLEOTIDE SEQUENCE</scope>
</reference>
<feature type="non-terminal residue" evidence="1">
    <location>
        <position position="57"/>
    </location>
</feature>
<gene>
    <name evidence="1" type="ORF">MRATA1EN22A_LOCUS5431</name>
</gene>
<reference evidence="1" key="2">
    <citation type="submission" date="2025-03" db="EMBL/GenBank/DDBJ databases">
        <authorList>
            <consortium name="ELIXIR-Norway"/>
            <consortium name="Elixir Norway"/>
        </authorList>
    </citation>
    <scope>NUCLEOTIDE SEQUENCE</scope>
</reference>
<evidence type="ECO:0000313" key="1">
    <source>
        <dbReference type="EMBL" id="CAM9644813.1"/>
    </source>
</evidence>
<dbReference type="Proteomes" id="UP001162501">
    <property type="component" value="Chromosome 14"/>
</dbReference>
<proteinExistence type="predicted"/>
<accession>A0AC59YF21</accession>
<feature type="non-terminal residue" evidence="1">
    <location>
        <position position="1"/>
    </location>
</feature>
<name>A0AC59YF21_RANTA</name>
<sequence length="57" mass="6300">TKGTDSTSRIFVSVRRRKWQPTPAFLPGGFHGQSGLAGYRPRGHRESDTTEPVSLCL</sequence>
<organism evidence="1 2">
    <name type="scientific">Rangifer tarandus platyrhynchus</name>
    <name type="common">Svalbard reindeer</name>
    <dbReference type="NCBI Taxonomy" id="3082113"/>
    <lineage>
        <taxon>Eukaryota</taxon>
        <taxon>Metazoa</taxon>
        <taxon>Chordata</taxon>
        <taxon>Craniata</taxon>
        <taxon>Vertebrata</taxon>
        <taxon>Euteleostomi</taxon>
        <taxon>Mammalia</taxon>
        <taxon>Eutheria</taxon>
        <taxon>Laurasiatheria</taxon>
        <taxon>Artiodactyla</taxon>
        <taxon>Ruminantia</taxon>
        <taxon>Pecora</taxon>
        <taxon>Cervidae</taxon>
        <taxon>Odocoileinae</taxon>
        <taxon>Rangifer</taxon>
    </lineage>
</organism>
<protein>
    <submittedName>
        <fullName evidence="1">Uncharacterized protein</fullName>
    </submittedName>
</protein>